<feature type="compositionally biased region" description="Low complexity" evidence="5">
    <location>
        <begin position="463"/>
        <end position="484"/>
    </location>
</feature>
<dbReference type="EMBL" id="JBBKAM010000002">
    <property type="protein sequence ID" value="MEJ8644236.1"/>
    <property type="molecule type" value="Genomic_DNA"/>
</dbReference>
<dbReference type="CDD" id="cd08423">
    <property type="entry name" value="PBP2_LTTR_like_6"/>
    <property type="match status" value="1"/>
</dbReference>
<dbReference type="SUPFAM" id="SSF53850">
    <property type="entry name" value="Periplasmic binding protein-like II"/>
    <property type="match status" value="1"/>
</dbReference>
<dbReference type="InterPro" id="IPR036390">
    <property type="entry name" value="WH_DNA-bd_sf"/>
</dbReference>
<accession>A0ABU8U8M8</accession>
<dbReference type="PANTHER" id="PTHR30346">
    <property type="entry name" value="TRANSCRIPTIONAL DUAL REGULATOR HCAR-RELATED"/>
    <property type="match status" value="1"/>
</dbReference>
<evidence type="ECO:0000256" key="3">
    <source>
        <dbReference type="ARBA" id="ARBA00023125"/>
    </source>
</evidence>
<organism evidence="7 8">
    <name type="scientific">Streptomyces caledonius</name>
    <dbReference type="NCBI Taxonomy" id="3134107"/>
    <lineage>
        <taxon>Bacteria</taxon>
        <taxon>Bacillati</taxon>
        <taxon>Actinomycetota</taxon>
        <taxon>Actinomycetes</taxon>
        <taxon>Kitasatosporales</taxon>
        <taxon>Streptomycetaceae</taxon>
        <taxon>Streptomyces</taxon>
    </lineage>
</organism>
<evidence type="ECO:0000256" key="5">
    <source>
        <dbReference type="SAM" id="MobiDB-lite"/>
    </source>
</evidence>
<evidence type="ECO:0000313" key="8">
    <source>
        <dbReference type="Proteomes" id="UP001382904"/>
    </source>
</evidence>
<feature type="compositionally biased region" description="Basic residues" evidence="5">
    <location>
        <begin position="374"/>
        <end position="395"/>
    </location>
</feature>
<evidence type="ECO:0000256" key="4">
    <source>
        <dbReference type="ARBA" id="ARBA00023163"/>
    </source>
</evidence>
<proteinExistence type="inferred from homology"/>
<keyword evidence="3" id="KW-0238">DNA-binding</keyword>
<keyword evidence="8" id="KW-1185">Reference proteome</keyword>
<dbReference type="Pfam" id="PF00126">
    <property type="entry name" value="HTH_1"/>
    <property type="match status" value="1"/>
</dbReference>
<dbReference type="Gene3D" id="1.10.10.10">
    <property type="entry name" value="Winged helix-like DNA-binding domain superfamily/Winged helix DNA-binding domain"/>
    <property type="match status" value="1"/>
</dbReference>
<dbReference type="Gene3D" id="3.40.190.10">
    <property type="entry name" value="Periplasmic binding protein-like II"/>
    <property type="match status" value="2"/>
</dbReference>
<comment type="caution">
    <text evidence="7">The sequence shown here is derived from an EMBL/GenBank/DDBJ whole genome shotgun (WGS) entry which is preliminary data.</text>
</comment>
<dbReference type="InterPro" id="IPR000847">
    <property type="entry name" value="LysR_HTH_N"/>
</dbReference>
<comment type="similarity">
    <text evidence="1">Belongs to the LysR transcriptional regulatory family.</text>
</comment>
<feature type="compositionally biased region" description="Pro residues" evidence="5">
    <location>
        <begin position="440"/>
        <end position="462"/>
    </location>
</feature>
<dbReference type="PROSITE" id="PS50931">
    <property type="entry name" value="HTH_LYSR"/>
    <property type="match status" value="1"/>
</dbReference>
<dbReference type="Proteomes" id="UP001382904">
    <property type="component" value="Unassembled WGS sequence"/>
</dbReference>
<keyword evidence="2" id="KW-0805">Transcription regulation</keyword>
<protein>
    <submittedName>
        <fullName evidence="7">LysR family transcriptional regulator</fullName>
    </submittedName>
</protein>
<dbReference type="PANTHER" id="PTHR30346:SF29">
    <property type="entry name" value="LYSR SUBSTRATE-BINDING"/>
    <property type="match status" value="1"/>
</dbReference>
<dbReference type="Pfam" id="PF03466">
    <property type="entry name" value="LysR_substrate"/>
    <property type="match status" value="1"/>
</dbReference>
<reference evidence="7 8" key="1">
    <citation type="submission" date="2024-03" db="EMBL/GenBank/DDBJ databases">
        <title>Novel Streptomyces species of biotechnological and ecological value are a feature of Machair soil.</title>
        <authorList>
            <person name="Prole J.R."/>
            <person name="Goodfellow M."/>
            <person name="Allenby N."/>
            <person name="Ward A.C."/>
        </authorList>
    </citation>
    <scope>NUCLEOTIDE SEQUENCE [LARGE SCALE GENOMIC DNA]</scope>
    <source>
        <strain evidence="7 8">MS1.HAVA.3</strain>
    </source>
</reference>
<evidence type="ECO:0000256" key="2">
    <source>
        <dbReference type="ARBA" id="ARBA00023015"/>
    </source>
</evidence>
<evidence type="ECO:0000259" key="6">
    <source>
        <dbReference type="PROSITE" id="PS50931"/>
    </source>
</evidence>
<dbReference type="SUPFAM" id="SSF46785">
    <property type="entry name" value="Winged helix' DNA-binding domain"/>
    <property type="match status" value="1"/>
</dbReference>
<feature type="region of interest" description="Disordered" evidence="5">
    <location>
        <begin position="256"/>
        <end position="494"/>
    </location>
</feature>
<keyword evidence="4" id="KW-0804">Transcription</keyword>
<evidence type="ECO:0000256" key="1">
    <source>
        <dbReference type="ARBA" id="ARBA00009437"/>
    </source>
</evidence>
<evidence type="ECO:0000313" key="7">
    <source>
        <dbReference type="EMBL" id="MEJ8644236.1"/>
    </source>
</evidence>
<dbReference type="InterPro" id="IPR036388">
    <property type="entry name" value="WH-like_DNA-bd_sf"/>
</dbReference>
<sequence>MLDLARLRALHAVSVHGSVAGAAAALGYTPSAVSQQISKLERETRTTLLERRGRGVALTEEARHLADTAQELLAIVERAETTLEERRGQPSGLLTVAAFASAARGLLPGVLADLARRHPALDVRLTEVDPHLSVDLVARGVTDLAVAHDWDIAPLPAPEGIEQAVIGDDLCDLVVPAGHPFTTRRVIHRSDLGGERWVCQPPGRVCHDWLMRTLRTAGFEPDIAHVAEENHTIVALVAAGLGVAVVPAWAPARSRRVRWPSPGTGPRTPLVRPLANGRGPPPRHHRGRTNPPGTLGGGVVASDRATATPQGRLAASAAGSDGVGRVPGRSPQGAERNPAAPSDPSPRSAPEETPGARPAPAEPAPHNAPAGGNRRARPHRNRPRHHRHPRRRRPPPPRPTDPRPDPTREGNGGTSTTHPDTADPPGRQPVGSGPCRTTPPAGPCSPRPPWPPPRPRGPPPPQGAATTPPTTRAPPAKTRAAVPTGPGCATSWTG</sequence>
<feature type="domain" description="HTH lysR-type" evidence="6">
    <location>
        <begin position="2"/>
        <end position="59"/>
    </location>
</feature>
<dbReference type="InterPro" id="IPR005119">
    <property type="entry name" value="LysR_subst-bd"/>
</dbReference>
<feature type="compositionally biased region" description="Low complexity" evidence="5">
    <location>
        <begin position="338"/>
        <end position="373"/>
    </location>
</feature>
<gene>
    <name evidence="7" type="ORF">WKI68_28780</name>
</gene>
<name>A0ABU8U8M8_9ACTN</name>